<proteinExistence type="inferred from homology"/>
<dbReference type="HAMAP" id="MF_02066">
    <property type="entry name" value="CpoB"/>
    <property type="match status" value="1"/>
</dbReference>
<dbReference type="InterPro" id="IPR032519">
    <property type="entry name" value="YbgF_tri"/>
</dbReference>
<feature type="repeat" description="TPR" evidence="2">
    <location>
        <begin position="215"/>
        <end position="248"/>
    </location>
</feature>
<evidence type="ECO:0000256" key="2">
    <source>
        <dbReference type="PROSITE-ProRule" id="PRU00339"/>
    </source>
</evidence>
<dbReference type="RefSeq" id="WP_055462913.1">
    <property type="nucleotide sequence ID" value="NZ_CYHG01000005.1"/>
</dbReference>
<dbReference type="GO" id="GO:0030288">
    <property type="term" value="C:outer membrane-bounded periplasmic space"/>
    <property type="evidence" value="ECO:0007669"/>
    <property type="project" value="UniProtKB-UniRule"/>
</dbReference>
<evidence type="ECO:0000259" key="3">
    <source>
        <dbReference type="Pfam" id="PF16331"/>
    </source>
</evidence>
<evidence type="ECO:0000256" key="1">
    <source>
        <dbReference type="HAMAP-Rule" id="MF_02066"/>
    </source>
</evidence>
<dbReference type="Pfam" id="PF16331">
    <property type="entry name" value="TolA_bind_tri"/>
    <property type="match status" value="1"/>
</dbReference>
<dbReference type="SUPFAM" id="SSF48452">
    <property type="entry name" value="TPR-like"/>
    <property type="match status" value="1"/>
</dbReference>
<dbReference type="InterPro" id="IPR019734">
    <property type="entry name" value="TPR_rpt"/>
</dbReference>
<dbReference type="NCBIfam" id="TIGR02795">
    <property type="entry name" value="tol_pal_ybgF"/>
    <property type="match status" value="1"/>
</dbReference>
<dbReference type="InterPro" id="IPR011990">
    <property type="entry name" value="TPR-like_helical_dom_sf"/>
</dbReference>
<keyword evidence="1" id="KW-0732">Signal</keyword>
<keyword evidence="1" id="KW-0131">Cell cycle</keyword>
<sequence length="262" mass="28307" precursor="true">MSTRFKISSLALVLTLSAPIAMANTANGVSANVAADLLYQLEMLQQEVSQLRGKVEQQQYELNKLQSLSKDRYIDLDKRVSDLSSKVSSAPRAVTSQVSSSVPEVTASNNSAISAAPTVNTSVVASAPVRPVKLVEPSAEAKAAYDAAYDLIRSKNFDRAQAALRSFVKQYPNNMLTGNGHYWLGELALVLGDQGEALVQFQIVQDSFAGHAKVPDAIYKLGIVNDQLGNQSSAKDYFQRVIANYPDSNAASLATNYLNNMK</sequence>
<organism evidence="4 5">
    <name type="scientific">Marinomonas fungiae</name>
    <dbReference type="NCBI Taxonomy" id="1137284"/>
    <lineage>
        <taxon>Bacteria</taxon>
        <taxon>Pseudomonadati</taxon>
        <taxon>Pseudomonadota</taxon>
        <taxon>Gammaproteobacteria</taxon>
        <taxon>Oceanospirillales</taxon>
        <taxon>Oceanospirillaceae</taxon>
        <taxon>Marinomonas</taxon>
    </lineage>
</organism>
<dbReference type="PROSITE" id="PS50005">
    <property type="entry name" value="TPR"/>
    <property type="match status" value="1"/>
</dbReference>
<keyword evidence="2" id="KW-0802">TPR repeat</keyword>
<evidence type="ECO:0000313" key="5">
    <source>
        <dbReference type="Proteomes" id="UP000182769"/>
    </source>
</evidence>
<comment type="similarity">
    <text evidence="1">Belongs to the CpoB family.</text>
</comment>
<keyword evidence="1" id="KW-0175">Coiled coil</keyword>
<feature type="chain" id="PRO_5009984164" description="Cell division coordinator CpoB" evidence="1">
    <location>
        <begin position="24"/>
        <end position="262"/>
    </location>
</feature>
<dbReference type="EMBL" id="CYHG01000005">
    <property type="protein sequence ID" value="CUB03953.1"/>
    <property type="molecule type" value="Genomic_DNA"/>
</dbReference>
<dbReference type="Gene3D" id="1.20.5.110">
    <property type="match status" value="1"/>
</dbReference>
<dbReference type="GO" id="GO:0043093">
    <property type="term" value="P:FtsZ-dependent cytokinesis"/>
    <property type="evidence" value="ECO:0007669"/>
    <property type="project" value="UniProtKB-UniRule"/>
</dbReference>
<dbReference type="STRING" id="1137284.GCA_001418205_01812"/>
<feature type="coiled-coil region" evidence="1">
    <location>
        <begin position="34"/>
        <end position="68"/>
    </location>
</feature>
<dbReference type="AlphaFoldDB" id="A0A0K6ILH4"/>
<dbReference type="OrthoDB" id="9768142at2"/>
<dbReference type="Pfam" id="PF13174">
    <property type="entry name" value="TPR_6"/>
    <property type="match status" value="1"/>
</dbReference>
<dbReference type="Pfam" id="PF13432">
    <property type="entry name" value="TPR_16"/>
    <property type="match status" value="1"/>
</dbReference>
<dbReference type="InterPro" id="IPR014162">
    <property type="entry name" value="CpoB_C"/>
</dbReference>
<accession>A0A0K6ILH4</accession>
<dbReference type="Gene3D" id="1.25.40.10">
    <property type="entry name" value="Tetratricopeptide repeat domain"/>
    <property type="match status" value="1"/>
</dbReference>
<keyword evidence="1" id="KW-0132">Cell division</keyword>
<protein>
    <recommendedName>
        <fullName evidence="1">Cell division coordinator CpoB</fullName>
    </recommendedName>
</protein>
<gene>
    <name evidence="1" type="primary">cpoB</name>
    <name evidence="4" type="ORF">Ga0061065_10545</name>
</gene>
<dbReference type="InterPro" id="IPR034706">
    <property type="entry name" value="CpoB"/>
</dbReference>
<dbReference type="GO" id="GO:0070206">
    <property type="term" value="P:protein trimerization"/>
    <property type="evidence" value="ECO:0007669"/>
    <property type="project" value="InterPro"/>
</dbReference>
<evidence type="ECO:0000313" key="4">
    <source>
        <dbReference type="EMBL" id="CUB03953.1"/>
    </source>
</evidence>
<feature type="domain" description="YbgF trimerisation" evidence="3">
    <location>
        <begin position="32"/>
        <end position="87"/>
    </location>
</feature>
<dbReference type="Proteomes" id="UP000182769">
    <property type="component" value="Unassembled WGS sequence"/>
</dbReference>
<name>A0A0K6ILH4_9GAMM</name>
<comment type="function">
    <text evidence="1">Mediates coordination of peptidoglycan synthesis and outer membrane constriction during cell division.</text>
</comment>
<reference evidence="5" key="1">
    <citation type="submission" date="2015-08" db="EMBL/GenBank/DDBJ databases">
        <authorList>
            <person name="Varghese N."/>
        </authorList>
    </citation>
    <scope>NUCLEOTIDE SEQUENCE [LARGE SCALE GENOMIC DNA]</scope>
    <source>
        <strain evidence="5">JCM 18476</strain>
    </source>
</reference>
<feature type="signal peptide" evidence="1">
    <location>
        <begin position="1"/>
        <end position="23"/>
    </location>
</feature>
<keyword evidence="1" id="KW-0574">Periplasm</keyword>
<keyword evidence="5" id="KW-1185">Reference proteome</keyword>
<comment type="subcellular location">
    <subcellularLocation>
        <location evidence="1">Periplasm</location>
    </subcellularLocation>
</comment>